<dbReference type="PANTHER" id="PTHR13800">
    <property type="entry name" value="TRANSIENT RECEPTOR POTENTIAL CATION CHANNEL, SUBFAMILY M, MEMBER 6"/>
    <property type="match status" value="1"/>
</dbReference>
<sequence>MDDSETSVTDLSVSPESAAIAVGGGGVGGVQICPAIMLGSSQALPGASKHIYSRLAANAAEVDEGMPTLIISLVSNGNQLSEKYLSRFQSAISVLISGGGLWLISSGEHHDPLARSASSALRAVLPQTERDVEVLHVIVNSMAVTAREEGRLMVDASLNTLLILSRNIETAEESTFRAHAVVKLAHPPPALLIGVPSENITSGATPSGIAPPILLSPSNDRRPLPAVVFAGASLTALRELLVYVENGFPVIVLQDSCELCLILHSAYLLYRSPQFEHVKFVTWLEEQLSEVSIEDVEQGSEIVVRIFATAFGDTQLIEFLDSDEMPSLASRIVELCLQSHCGSTEARQLLQLSAHINEPSILNEVDLDDLLDDELMTAILCETVAVADRVAFLAAILERKPQVTVTSEMLLKMARNSDQSRHTASSGAMKTTVLIANAFKQHFFTTVVLCQCMGYSSFPEDVDDKFVKDVNRLLRRLSFGVDELIPPTALSCDFMHNRDPADAIKVLAIWSLLLHRPAVVRCLCAFSDQPVAFALVLSRLARSLAREAHDWFFYEESLLKLSDSLSSSAVHLVDKVHRTSPNKAYQLLCQPLEGFHGATLSQLAFQLNNRALIAHESCQRWVHRLLYGQLQTSSSSFFPRWIKMLIAAYSLPQYPAQWALPSQTSDGMATGERRSNLRLLRTSLILDQGDTRTTRHGDCLRPCTYNARTVSTDADLHALLVAAERIKFHVIALQETKCRRSDVRQMNDGTLVIRGEKVPSRNVGGVGFVVHPSVVHLVDSHEILSPCLASLRLRPLRQKSISIINCYSPKSAADESELDAFYEELEEVARNEKCFYKFVVGDFNAKLGKATEEEYRIGRFGLLDRNENGNRLAGLLSAARLFHGNSLFMKKDHRRWTWESPNGATRAEIDHILTNRR</sequence>
<evidence type="ECO:0000313" key="8">
    <source>
        <dbReference type="Proteomes" id="UP001303046"/>
    </source>
</evidence>
<evidence type="ECO:0000256" key="4">
    <source>
        <dbReference type="ARBA" id="ARBA00023136"/>
    </source>
</evidence>
<accession>A0ABR1D5C7</accession>
<keyword evidence="3" id="KW-1133">Transmembrane helix</keyword>
<dbReference type="InterPro" id="IPR005135">
    <property type="entry name" value="Endo/exonuclease/phosphatase"/>
</dbReference>
<dbReference type="EMBL" id="JAVFWL010000003">
    <property type="protein sequence ID" value="KAK6744626.1"/>
    <property type="molecule type" value="Genomic_DNA"/>
</dbReference>
<evidence type="ECO:0000259" key="5">
    <source>
        <dbReference type="Pfam" id="PF03372"/>
    </source>
</evidence>
<dbReference type="Gene3D" id="3.60.10.10">
    <property type="entry name" value="Endonuclease/exonuclease/phosphatase"/>
    <property type="match status" value="1"/>
</dbReference>
<name>A0ABR1D5C7_NECAM</name>
<evidence type="ECO:0000313" key="7">
    <source>
        <dbReference type="EMBL" id="KAK6744626.1"/>
    </source>
</evidence>
<keyword evidence="8" id="KW-1185">Reference proteome</keyword>
<keyword evidence="4" id="KW-0472">Membrane</keyword>
<reference evidence="7 8" key="1">
    <citation type="submission" date="2023-08" db="EMBL/GenBank/DDBJ databases">
        <title>A Necator americanus chromosomal reference genome.</title>
        <authorList>
            <person name="Ilik V."/>
            <person name="Petrzelkova K.J."/>
            <person name="Pardy F."/>
            <person name="Fuh T."/>
            <person name="Niatou-Singa F.S."/>
            <person name="Gouil Q."/>
            <person name="Baker L."/>
            <person name="Ritchie M.E."/>
            <person name="Jex A.R."/>
            <person name="Gazzola D."/>
            <person name="Li H."/>
            <person name="Toshio Fujiwara R."/>
            <person name="Zhan B."/>
            <person name="Aroian R.V."/>
            <person name="Pafco B."/>
            <person name="Schwarz E.M."/>
        </authorList>
    </citation>
    <scope>NUCLEOTIDE SEQUENCE [LARGE SCALE GENOMIC DNA]</scope>
    <source>
        <strain evidence="7 8">Aroian</strain>
        <tissue evidence="7">Whole animal</tissue>
    </source>
</reference>
<dbReference type="CDD" id="cd09076">
    <property type="entry name" value="L1-EN"/>
    <property type="match status" value="1"/>
</dbReference>
<evidence type="ECO:0000256" key="3">
    <source>
        <dbReference type="ARBA" id="ARBA00022989"/>
    </source>
</evidence>
<proteinExistence type="predicted"/>
<protein>
    <recommendedName>
        <fullName evidence="9">Endonuclease/exonuclease/phosphatase family protein</fullName>
    </recommendedName>
</protein>
<dbReference type="Proteomes" id="UP001303046">
    <property type="component" value="Unassembled WGS sequence"/>
</dbReference>
<dbReference type="Pfam" id="PF25508">
    <property type="entry name" value="TRPM2"/>
    <property type="match status" value="1"/>
</dbReference>
<evidence type="ECO:0000256" key="1">
    <source>
        <dbReference type="ARBA" id="ARBA00004141"/>
    </source>
</evidence>
<dbReference type="PANTHER" id="PTHR13800:SF41">
    <property type="entry name" value="PROTEIN CED-11"/>
    <property type="match status" value="1"/>
</dbReference>
<dbReference type="Pfam" id="PF03372">
    <property type="entry name" value="Exo_endo_phos"/>
    <property type="match status" value="1"/>
</dbReference>
<keyword evidence="2" id="KW-0812">Transmembrane</keyword>
<evidence type="ECO:0008006" key="9">
    <source>
        <dbReference type="Google" id="ProtNLM"/>
    </source>
</evidence>
<dbReference type="InterPro" id="IPR057366">
    <property type="entry name" value="TRPM-like"/>
</dbReference>
<evidence type="ECO:0000256" key="2">
    <source>
        <dbReference type="ARBA" id="ARBA00022692"/>
    </source>
</evidence>
<comment type="subcellular location">
    <subcellularLocation>
        <location evidence="1">Membrane</location>
        <topology evidence="1">Multi-pass membrane protein</topology>
    </subcellularLocation>
</comment>
<gene>
    <name evidence="7" type="primary">Necator_chrIII.g12150</name>
    <name evidence="7" type="ORF">RB195_011384</name>
</gene>
<dbReference type="SUPFAM" id="SSF56219">
    <property type="entry name" value="DNase I-like"/>
    <property type="match status" value="1"/>
</dbReference>
<feature type="domain" description="TRPM-like" evidence="6">
    <location>
        <begin position="501"/>
        <end position="615"/>
    </location>
</feature>
<dbReference type="InterPro" id="IPR050927">
    <property type="entry name" value="TRPM"/>
</dbReference>
<organism evidence="7 8">
    <name type="scientific">Necator americanus</name>
    <name type="common">Human hookworm</name>
    <dbReference type="NCBI Taxonomy" id="51031"/>
    <lineage>
        <taxon>Eukaryota</taxon>
        <taxon>Metazoa</taxon>
        <taxon>Ecdysozoa</taxon>
        <taxon>Nematoda</taxon>
        <taxon>Chromadorea</taxon>
        <taxon>Rhabditida</taxon>
        <taxon>Rhabditina</taxon>
        <taxon>Rhabditomorpha</taxon>
        <taxon>Strongyloidea</taxon>
        <taxon>Ancylostomatidae</taxon>
        <taxon>Bunostominae</taxon>
        <taxon>Necator</taxon>
    </lineage>
</organism>
<dbReference type="InterPro" id="IPR036691">
    <property type="entry name" value="Endo/exonu/phosph_ase_sf"/>
</dbReference>
<feature type="domain" description="Endonuclease/exonuclease/phosphatase" evidence="5">
    <location>
        <begin position="704"/>
        <end position="916"/>
    </location>
</feature>
<comment type="caution">
    <text evidence="7">The sequence shown here is derived from an EMBL/GenBank/DDBJ whole genome shotgun (WGS) entry which is preliminary data.</text>
</comment>
<evidence type="ECO:0000259" key="6">
    <source>
        <dbReference type="Pfam" id="PF25508"/>
    </source>
</evidence>